<gene>
    <name evidence="1" type="ORF">Pr1d_22140</name>
</gene>
<evidence type="ECO:0000313" key="1">
    <source>
        <dbReference type="EMBL" id="QEG34926.1"/>
    </source>
</evidence>
<evidence type="ECO:0000313" key="2">
    <source>
        <dbReference type="Proteomes" id="UP000323917"/>
    </source>
</evidence>
<keyword evidence="2" id="KW-1185">Reference proteome</keyword>
<dbReference type="Proteomes" id="UP000323917">
    <property type="component" value="Chromosome"/>
</dbReference>
<dbReference type="EMBL" id="CP042913">
    <property type="protein sequence ID" value="QEG34926.1"/>
    <property type="molecule type" value="Genomic_DNA"/>
</dbReference>
<accession>A0A5B9QDA7</accession>
<protein>
    <submittedName>
        <fullName evidence="1">Uncharacterized protein</fullName>
    </submittedName>
</protein>
<proteinExistence type="predicted"/>
<reference evidence="1 2" key="1">
    <citation type="submission" date="2019-08" db="EMBL/GenBank/DDBJ databases">
        <title>Deep-cultivation of Planctomycetes and their phenomic and genomic characterization uncovers novel biology.</title>
        <authorList>
            <person name="Wiegand S."/>
            <person name="Jogler M."/>
            <person name="Boedeker C."/>
            <person name="Pinto D."/>
            <person name="Vollmers J."/>
            <person name="Rivas-Marin E."/>
            <person name="Kohn T."/>
            <person name="Peeters S.H."/>
            <person name="Heuer A."/>
            <person name="Rast P."/>
            <person name="Oberbeckmann S."/>
            <person name="Bunk B."/>
            <person name="Jeske O."/>
            <person name="Meyerdierks A."/>
            <person name="Storesund J.E."/>
            <person name="Kallscheuer N."/>
            <person name="Luecker S."/>
            <person name="Lage O.M."/>
            <person name="Pohl T."/>
            <person name="Merkel B.J."/>
            <person name="Hornburger P."/>
            <person name="Mueller R.-W."/>
            <person name="Bruemmer F."/>
            <person name="Labrenz M."/>
            <person name="Spormann A.M."/>
            <person name="Op den Camp H."/>
            <person name="Overmann J."/>
            <person name="Amann R."/>
            <person name="Jetten M.S.M."/>
            <person name="Mascher T."/>
            <person name="Medema M.H."/>
            <person name="Devos D.P."/>
            <person name="Kaster A.-K."/>
            <person name="Ovreas L."/>
            <person name="Rohde M."/>
            <person name="Galperin M.Y."/>
            <person name="Jogler C."/>
        </authorList>
    </citation>
    <scope>NUCLEOTIDE SEQUENCE [LARGE SCALE GENOMIC DNA]</scope>
    <source>
        <strain evidence="1 2">Pr1d</strain>
    </source>
</reference>
<organism evidence="1 2">
    <name type="scientific">Bythopirellula goksoeyrii</name>
    <dbReference type="NCBI Taxonomy" id="1400387"/>
    <lineage>
        <taxon>Bacteria</taxon>
        <taxon>Pseudomonadati</taxon>
        <taxon>Planctomycetota</taxon>
        <taxon>Planctomycetia</taxon>
        <taxon>Pirellulales</taxon>
        <taxon>Lacipirellulaceae</taxon>
        <taxon>Bythopirellula</taxon>
    </lineage>
</organism>
<dbReference type="KEGG" id="bgok:Pr1d_22140"/>
<dbReference type="AlphaFoldDB" id="A0A5B9QDA7"/>
<sequence>MVICAGLTSSRQALGQQPISGRGGEPIAAARRTAIDARPFLRQLDASAVRKWMEISSVCTMAEFELFLGPLAEPERKLLDKMASLTAPIVTRVHFDDLRSILKNGQISSYFEVERLGKHLLHTTPALENELYGAFDCVFASVGPPDGSPRYGDVIIRLRDSVRENGWATPFSGMDFLYAVRHKDARKMQQLLEDGKTLSSKRTDPLSLGFDDRLTFSHYVVTEKHWNRALAYQAILVLRNADDSSAGKQVHERFRKMLATDSHEEFWKLFIPAREKDLPPEQEAARVPFGYLEGKFDNRFLLDDVTAIEVPQGKLEEVLAWPMAREYRALIQSVGE</sequence>
<name>A0A5B9QDA7_9BACT</name>